<keyword evidence="10 13" id="KW-0496">Mitochondrion</keyword>
<dbReference type="PANTHER" id="PTHR15415">
    <property type="entry name" value="MITOFILIN"/>
    <property type="match status" value="1"/>
</dbReference>
<feature type="compositionally biased region" description="Pro residues" evidence="15">
    <location>
        <begin position="242"/>
        <end position="251"/>
    </location>
</feature>
<feature type="transmembrane region" description="Helical" evidence="13">
    <location>
        <begin position="118"/>
        <end position="138"/>
    </location>
</feature>
<proteinExistence type="inferred from homology"/>
<gene>
    <name evidence="16" type="ORF">K431DRAFT_286820</name>
</gene>
<organism evidence="16 17">
    <name type="scientific">Polychaeton citri CBS 116435</name>
    <dbReference type="NCBI Taxonomy" id="1314669"/>
    <lineage>
        <taxon>Eukaryota</taxon>
        <taxon>Fungi</taxon>
        <taxon>Dikarya</taxon>
        <taxon>Ascomycota</taxon>
        <taxon>Pezizomycotina</taxon>
        <taxon>Dothideomycetes</taxon>
        <taxon>Dothideomycetidae</taxon>
        <taxon>Capnodiales</taxon>
        <taxon>Capnodiaceae</taxon>
        <taxon>Polychaeton</taxon>
    </lineage>
</organism>
<keyword evidence="6 13" id="KW-0999">Mitochondrion inner membrane</keyword>
<protein>
    <recommendedName>
        <fullName evidence="4 13">MICOS complex subunit MIC60</fullName>
    </recommendedName>
    <alternativeName>
        <fullName evidence="13">Mitofilin</fullName>
    </alternativeName>
</protein>
<reference evidence="16" key="1">
    <citation type="journal article" date="2020" name="Stud. Mycol.">
        <title>101 Dothideomycetes genomes: a test case for predicting lifestyles and emergence of pathogens.</title>
        <authorList>
            <person name="Haridas S."/>
            <person name="Albert R."/>
            <person name="Binder M."/>
            <person name="Bloem J."/>
            <person name="Labutti K."/>
            <person name="Salamov A."/>
            <person name="Andreopoulos B."/>
            <person name="Baker S."/>
            <person name="Barry K."/>
            <person name="Bills G."/>
            <person name="Bluhm B."/>
            <person name="Cannon C."/>
            <person name="Castanera R."/>
            <person name="Culley D."/>
            <person name="Daum C."/>
            <person name="Ezra D."/>
            <person name="Gonzalez J."/>
            <person name="Henrissat B."/>
            <person name="Kuo A."/>
            <person name="Liang C."/>
            <person name="Lipzen A."/>
            <person name="Lutzoni F."/>
            <person name="Magnuson J."/>
            <person name="Mondo S."/>
            <person name="Nolan M."/>
            <person name="Ohm R."/>
            <person name="Pangilinan J."/>
            <person name="Park H.-J."/>
            <person name="Ramirez L."/>
            <person name="Alfaro M."/>
            <person name="Sun H."/>
            <person name="Tritt A."/>
            <person name="Yoshinaga Y."/>
            <person name="Zwiers L.-H."/>
            <person name="Turgeon B."/>
            <person name="Goodwin S."/>
            <person name="Spatafora J."/>
            <person name="Crous P."/>
            <person name="Grigoriev I."/>
        </authorList>
    </citation>
    <scope>NUCLEOTIDE SEQUENCE</scope>
    <source>
        <strain evidence="16">CBS 116435</strain>
    </source>
</reference>
<evidence type="ECO:0000256" key="6">
    <source>
        <dbReference type="ARBA" id="ARBA00022792"/>
    </source>
</evidence>
<evidence type="ECO:0000256" key="3">
    <source>
        <dbReference type="ARBA" id="ARBA00011875"/>
    </source>
</evidence>
<evidence type="ECO:0000256" key="5">
    <source>
        <dbReference type="ARBA" id="ARBA00022692"/>
    </source>
</evidence>
<dbReference type="PANTHER" id="PTHR15415:SF7">
    <property type="entry name" value="MICOS COMPLEX SUBUNIT MIC60"/>
    <property type="match status" value="1"/>
</dbReference>
<sequence>MLRPVIRAHRLPHGIAARSLRHQWQSQRVQQAITRRAFADEKGPDKNVLPGSESNTVAGIPQEPILDANKTATATPEIPPSGIPKIPPTPAEAGAISPPPPALAAPAAPKPKRRFRRFVSSILILAILGYAGGVYYSLVNDNFHDFFSEFVPYGEDAVAYFEEREFRKRFPNKVVEDKKWPQLRGEQKVTIGKNSGLTAKAAQEEKIQDLGVKGRHMSSTEENKAKAAPVEAKTVTQEKKPAPAPAPAPAPPKEKTALPKPIDHINVAQATEPVVQKVVKMVNDIITAVNASPEASKYASTISSAKAELQNVIAGITELKDKTSVEAENQIKNAHTEFDSAAKELVRRLQGEMHEQEAKWREEYETERERLSTSYSQRLAAELEATKKLTEEKNKNALLEQEISLQKRFAEEVRKHVEEERDGRLSKLDQLSTSVADLEKLTGDWTSVIDSNLQTQHLHIALEAIRAAIHNQDVPKPFLNELVALKEIGKDNELISSAIASIHPASYQRGIPSPSALIDRFRRVASEVRKASLLPEDAGIASHAASAVLSKLMFEKRDRSGRGLPEGNDVEAILGRAEVLLEEGRLDEAAREMNGLKGWAGVLSRDWVDQCRRVLEVQQAVDVISTEARLRSLLVE</sequence>
<evidence type="ECO:0000256" key="1">
    <source>
        <dbReference type="ARBA" id="ARBA00004434"/>
    </source>
</evidence>
<keyword evidence="8 13" id="KW-1133">Transmembrane helix</keyword>
<evidence type="ECO:0000256" key="11">
    <source>
        <dbReference type="ARBA" id="ARBA00023136"/>
    </source>
</evidence>
<evidence type="ECO:0000256" key="4">
    <source>
        <dbReference type="ARBA" id="ARBA00018116"/>
    </source>
</evidence>
<comment type="similarity">
    <text evidence="2 13">Belongs to the MICOS complex subunit Mic60 family.</text>
</comment>
<dbReference type="Pfam" id="PF09731">
    <property type="entry name" value="Mitofilin"/>
    <property type="match status" value="1"/>
</dbReference>
<feature type="compositionally biased region" description="Pro residues" evidence="15">
    <location>
        <begin position="77"/>
        <end position="90"/>
    </location>
</feature>
<keyword evidence="11 13" id="KW-0472">Membrane</keyword>
<dbReference type="EMBL" id="MU003812">
    <property type="protein sequence ID" value="KAF2719380.1"/>
    <property type="molecule type" value="Genomic_DNA"/>
</dbReference>
<evidence type="ECO:0000256" key="14">
    <source>
        <dbReference type="SAM" id="Coils"/>
    </source>
</evidence>
<evidence type="ECO:0000313" key="16">
    <source>
        <dbReference type="EMBL" id="KAF2719380.1"/>
    </source>
</evidence>
<dbReference type="AlphaFoldDB" id="A0A9P4Q4J5"/>
<dbReference type="GO" id="GO:0061617">
    <property type="term" value="C:MICOS complex"/>
    <property type="evidence" value="ECO:0007669"/>
    <property type="project" value="TreeGrafter"/>
</dbReference>
<feature type="coiled-coil region" evidence="14">
    <location>
        <begin position="302"/>
        <end position="344"/>
    </location>
</feature>
<comment type="caution">
    <text evidence="16">The sequence shown here is derived from an EMBL/GenBank/DDBJ whole genome shotgun (WGS) entry which is preliminary data.</text>
</comment>
<evidence type="ECO:0000256" key="7">
    <source>
        <dbReference type="ARBA" id="ARBA00022946"/>
    </source>
</evidence>
<feature type="region of interest" description="Disordered" evidence="15">
    <location>
        <begin position="211"/>
        <end position="258"/>
    </location>
</feature>
<evidence type="ECO:0000256" key="12">
    <source>
        <dbReference type="ARBA" id="ARBA00025571"/>
    </source>
</evidence>
<keyword evidence="9 14" id="KW-0175">Coiled coil</keyword>
<evidence type="ECO:0000256" key="8">
    <source>
        <dbReference type="ARBA" id="ARBA00022989"/>
    </source>
</evidence>
<evidence type="ECO:0000313" key="17">
    <source>
        <dbReference type="Proteomes" id="UP000799441"/>
    </source>
</evidence>
<keyword evidence="17" id="KW-1185">Reference proteome</keyword>
<accession>A0A9P4Q4J5</accession>
<dbReference type="GO" id="GO:0042407">
    <property type="term" value="P:cristae formation"/>
    <property type="evidence" value="ECO:0007669"/>
    <property type="project" value="TreeGrafter"/>
</dbReference>
<evidence type="ECO:0000256" key="10">
    <source>
        <dbReference type="ARBA" id="ARBA00023128"/>
    </source>
</evidence>
<feature type="region of interest" description="Disordered" evidence="15">
    <location>
        <begin position="38"/>
        <end position="109"/>
    </location>
</feature>
<evidence type="ECO:0000256" key="2">
    <source>
        <dbReference type="ARBA" id="ARBA00010877"/>
    </source>
</evidence>
<evidence type="ECO:0000256" key="15">
    <source>
        <dbReference type="SAM" id="MobiDB-lite"/>
    </source>
</evidence>
<dbReference type="Proteomes" id="UP000799441">
    <property type="component" value="Unassembled WGS sequence"/>
</dbReference>
<evidence type="ECO:0000256" key="9">
    <source>
        <dbReference type="ARBA" id="ARBA00023054"/>
    </source>
</evidence>
<comment type="subcellular location">
    <subcellularLocation>
        <location evidence="1 13">Mitochondrion inner membrane</location>
        <topology evidence="1 13">Single-pass membrane protein</topology>
    </subcellularLocation>
</comment>
<keyword evidence="5 13" id="KW-0812">Transmembrane</keyword>
<evidence type="ECO:0000256" key="13">
    <source>
        <dbReference type="RuleBase" id="RU363000"/>
    </source>
</evidence>
<dbReference type="InterPro" id="IPR019133">
    <property type="entry name" value="MIC60"/>
</dbReference>
<comment type="function">
    <text evidence="12">Component of the MICOS complex, a large protein complex of the mitochondrial inner membrane that plays crucial roles in the maintenance of crista junctions, inner membrane architecture, and formation of contact sites to the outer membrane. Plays a role in keeping cristae membranes connected to the inner boundary membrane. Also promotes protein import via the mitochondrial intermembrane space assembly (MIA) pathway.</text>
</comment>
<comment type="subunit">
    <text evidence="3 13">Component of the mitochondrial contact site and cristae organizing system (MICOS) complex.</text>
</comment>
<dbReference type="OrthoDB" id="10261039at2759"/>
<keyword evidence="7" id="KW-0809">Transit peptide</keyword>
<name>A0A9P4Q4J5_9PEZI</name>